<dbReference type="Proteomes" id="UP000323917">
    <property type="component" value="Chromosome"/>
</dbReference>
<gene>
    <name evidence="1" type="ORF">Pr1d_25590</name>
</gene>
<dbReference type="AlphaFoldDB" id="A0A5B9Q883"/>
<organism evidence="1 2">
    <name type="scientific">Bythopirellula goksoeyrii</name>
    <dbReference type="NCBI Taxonomy" id="1400387"/>
    <lineage>
        <taxon>Bacteria</taxon>
        <taxon>Pseudomonadati</taxon>
        <taxon>Planctomycetota</taxon>
        <taxon>Planctomycetia</taxon>
        <taxon>Pirellulales</taxon>
        <taxon>Lacipirellulaceae</taxon>
        <taxon>Bythopirellula</taxon>
    </lineage>
</organism>
<sequence length="428" mass="47396">MLGITVEYVAGVAHLDRQAYDEPGHVEWPPHPDRLFMALVAAMYRGEPQPAELEALSWLEGQQPPAISASPTNDRSTLTAYWPTNDKLYANRNKEKLLAATCPDDPCVTYWWDEKPKEELLEALRNVTSRMTYLGRSESIVNCWVEEGKRTAAWIPDDQGVLKMRVPYQGRLSELQAFYAAGNRPQPAAWHGYRNTHSPETIQGEWSQLIPLELGKPVDLRQVCPLIEAVRKCFLAACEEPMPSWLSGHTKNGDRLQASHVGLVPLADVGNPYSSGIVYGVGLMIPKSIDAVAASLALAPFLEKTSWIDAKTSIGKVESLRKTVFADTWCRASKTWGTVTPILLPRWPKQESVDSLLLKAIEQAELPVPESIEILQSSPHRGGLGMELVSPPNRYRLHATIKWQSSLAGPVAIGSGRYKGLGFCKAIL</sequence>
<dbReference type="KEGG" id="bgok:Pr1d_25590"/>
<keyword evidence="2" id="KW-1185">Reference proteome</keyword>
<dbReference type="InterPro" id="IPR019089">
    <property type="entry name" value="Cas_GSU0054"/>
</dbReference>
<name>A0A5B9Q883_9BACT</name>
<dbReference type="EMBL" id="CP042913">
    <property type="protein sequence ID" value="QEG35264.1"/>
    <property type="molecule type" value="Genomic_DNA"/>
</dbReference>
<evidence type="ECO:0000313" key="1">
    <source>
        <dbReference type="EMBL" id="QEG35264.1"/>
    </source>
</evidence>
<reference evidence="1 2" key="1">
    <citation type="submission" date="2019-08" db="EMBL/GenBank/DDBJ databases">
        <title>Deep-cultivation of Planctomycetes and their phenomic and genomic characterization uncovers novel biology.</title>
        <authorList>
            <person name="Wiegand S."/>
            <person name="Jogler M."/>
            <person name="Boedeker C."/>
            <person name="Pinto D."/>
            <person name="Vollmers J."/>
            <person name="Rivas-Marin E."/>
            <person name="Kohn T."/>
            <person name="Peeters S.H."/>
            <person name="Heuer A."/>
            <person name="Rast P."/>
            <person name="Oberbeckmann S."/>
            <person name="Bunk B."/>
            <person name="Jeske O."/>
            <person name="Meyerdierks A."/>
            <person name="Storesund J.E."/>
            <person name="Kallscheuer N."/>
            <person name="Luecker S."/>
            <person name="Lage O.M."/>
            <person name="Pohl T."/>
            <person name="Merkel B.J."/>
            <person name="Hornburger P."/>
            <person name="Mueller R.-W."/>
            <person name="Bruemmer F."/>
            <person name="Labrenz M."/>
            <person name="Spormann A.M."/>
            <person name="Op den Camp H."/>
            <person name="Overmann J."/>
            <person name="Amann R."/>
            <person name="Jetten M.S.M."/>
            <person name="Mascher T."/>
            <person name="Medema M.H."/>
            <person name="Devos D.P."/>
            <person name="Kaster A.-K."/>
            <person name="Ovreas L."/>
            <person name="Rohde M."/>
            <person name="Galperin M.Y."/>
            <person name="Jogler C."/>
        </authorList>
    </citation>
    <scope>NUCLEOTIDE SEQUENCE [LARGE SCALE GENOMIC DNA]</scope>
    <source>
        <strain evidence="1 2">Pr1d</strain>
    </source>
</reference>
<dbReference type="Pfam" id="PF09609">
    <property type="entry name" value="Cas_GSU0054"/>
    <property type="match status" value="1"/>
</dbReference>
<accession>A0A5B9Q883</accession>
<evidence type="ECO:0000313" key="2">
    <source>
        <dbReference type="Proteomes" id="UP000323917"/>
    </source>
</evidence>
<proteinExistence type="predicted"/>
<protein>
    <submittedName>
        <fullName evidence="1">CRISPR-associated protein, family (Cas_GSU0054)</fullName>
    </submittedName>
</protein>
<dbReference type="NCBIfam" id="TIGR02165">
    <property type="entry name" value="cas5_6_GSU0054"/>
    <property type="match status" value="1"/>
</dbReference>